<comment type="caution">
    <text evidence="1">The sequence shown here is derived from an EMBL/GenBank/DDBJ whole genome shotgun (WGS) entry which is preliminary data.</text>
</comment>
<name>A0AAP0L3J7_9MAGN</name>
<dbReference type="Proteomes" id="UP001420932">
    <property type="component" value="Unassembled WGS sequence"/>
</dbReference>
<accession>A0AAP0L3J7</accession>
<dbReference type="AlphaFoldDB" id="A0AAP0L3J7"/>
<protein>
    <submittedName>
        <fullName evidence="1">Uncharacterized protein</fullName>
    </submittedName>
</protein>
<sequence length="57" mass="6644">MNLMILDHTGVTFGEDQIATEIQQIVIDIREEETRERTKQTAAAAQRWREILKEGCR</sequence>
<gene>
    <name evidence="1" type="ORF">Syun_004729</name>
</gene>
<keyword evidence="2" id="KW-1185">Reference proteome</keyword>
<evidence type="ECO:0000313" key="2">
    <source>
        <dbReference type="Proteomes" id="UP001420932"/>
    </source>
</evidence>
<reference evidence="1 2" key="1">
    <citation type="submission" date="2024-01" db="EMBL/GenBank/DDBJ databases">
        <title>Genome assemblies of Stephania.</title>
        <authorList>
            <person name="Yang L."/>
        </authorList>
    </citation>
    <scope>NUCLEOTIDE SEQUENCE [LARGE SCALE GENOMIC DNA]</scope>
    <source>
        <strain evidence="1">YNDBR</strain>
        <tissue evidence="1">Leaf</tissue>
    </source>
</reference>
<dbReference type="EMBL" id="JBBNAF010000002">
    <property type="protein sequence ID" value="KAK9163827.1"/>
    <property type="molecule type" value="Genomic_DNA"/>
</dbReference>
<proteinExistence type="predicted"/>
<organism evidence="1 2">
    <name type="scientific">Stephania yunnanensis</name>
    <dbReference type="NCBI Taxonomy" id="152371"/>
    <lineage>
        <taxon>Eukaryota</taxon>
        <taxon>Viridiplantae</taxon>
        <taxon>Streptophyta</taxon>
        <taxon>Embryophyta</taxon>
        <taxon>Tracheophyta</taxon>
        <taxon>Spermatophyta</taxon>
        <taxon>Magnoliopsida</taxon>
        <taxon>Ranunculales</taxon>
        <taxon>Menispermaceae</taxon>
        <taxon>Menispermoideae</taxon>
        <taxon>Cissampelideae</taxon>
        <taxon>Stephania</taxon>
    </lineage>
</organism>
<evidence type="ECO:0000313" key="1">
    <source>
        <dbReference type="EMBL" id="KAK9163827.1"/>
    </source>
</evidence>